<evidence type="ECO:0008006" key="3">
    <source>
        <dbReference type="Google" id="ProtNLM"/>
    </source>
</evidence>
<keyword evidence="2" id="KW-1185">Reference proteome</keyword>
<dbReference type="Proteomes" id="UP000321155">
    <property type="component" value="Unassembled WGS sequence"/>
</dbReference>
<evidence type="ECO:0000313" key="1">
    <source>
        <dbReference type="EMBL" id="GEO93632.1"/>
    </source>
</evidence>
<gene>
    <name evidence="1" type="ORF">KFL01_29380</name>
</gene>
<evidence type="ECO:0000313" key="2">
    <source>
        <dbReference type="Proteomes" id="UP000321155"/>
    </source>
</evidence>
<accession>A0ABQ0X7N2</accession>
<dbReference type="EMBL" id="BJZR01000144">
    <property type="protein sequence ID" value="GEO93632.1"/>
    <property type="molecule type" value="Genomic_DNA"/>
</dbReference>
<sequence length="54" mass="5786">MGLAPGHTTESMRERVAAVLAEAGMVDTPVQVNVVANLDRTRLGKVRLVWALGQ</sequence>
<protein>
    <recommendedName>
        <fullName evidence="3">AMP-binding enzyme C-terminal domain-containing protein</fullName>
    </recommendedName>
</protein>
<comment type="caution">
    <text evidence="1">The sequence shown here is derived from an EMBL/GenBank/DDBJ whole genome shotgun (WGS) entry which is preliminary data.</text>
</comment>
<name>A0ABQ0X7N2_9MICC</name>
<organism evidence="1 2">
    <name type="scientific">Kocuria flava</name>
    <dbReference type="NCBI Taxonomy" id="446860"/>
    <lineage>
        <taxon>Bacteria</taxon>
        <taxon>Bacillati</taxon>
        <taxon>Actinomycetota</taxon>
        <taxon>Actinomycetes</taxon>
        <taxon>Micrococcales</taxon>
        <taxon>Micrococcaceae</taxon>
        <taxon>Kocuria</taxon>
    </lineage>
</organism>
<reference evidence="1 2" key="1">
    <citation type="submission" date="2019-07" db="EMBL/GenBank/DDBJ databases">
        <title>Whole genome shotgun sequence of Kocuria flava NBRC 107626.</title>
        <authorList>
            <person name="Hosoyama A."/>
            <person name="Uohara A."/>
            <person name="Ohji S."/>
            <person name="Ichikawa N."/>
        </authorList>
    </citation>
    <scope>NUCLEOTIDE SEQUENCE [LARGE SCALE GENOMIC DNA]</scope>
    <source>
        <strain evidence="1 2">NBRC 107626</strain>
    </source>
</reference>
<proteinExistence type="predicted"/>